<evidence type="ECO:0000313" key="15">
    <source>
        <dbReference type="Proteomes" id="UP001210678"/>
    </source>
</evidence>
<reference evidence="14 15" key="1">
    <citation type="submission" date="2023-01" db="EMBL/GenBank/DDBJ databases">
        <title>Vibrio sp. KJ40-1 sp.nov, isolated from marine algae.</title>
        <authorList>
            <person name="Butt M."/>
            <person name="Kim J.M.J."/>
            <person name="Jeon C.O.C."/>
        </authorList>
    </citation>
    <scope>NUCLEOTIDE SEQUENCE [LARGE SCALE GENOMIC DNA]</scope>
    <source>
        <strain evidence="14 15">KJ40-1</strain>
    </source>
</reference>
<dbReference type="InterPro" id="IPR027304">
    <property type="entry name" value="Trigger_fact/SurA_dom_sf"/>
</dbReference>
<evidence type="ECO:0000256" key="1">
    <source>
        <dbReference type="ARBA" id="ARBA00004382"/>
    </source>
</evidence>
<evidence type="ECO:0000313" key="14">
    <source>
        <dbReference type="EMBL" id="MDB1124486.1"/>
    </source>
</evidence>
<dbReference type="Gene3D" id="3.10.50.40">
    <property type="match status" value="1"/>
</dbReference>
<dbReference type="GO" id="GO:0003755">
    <property type="term" value="F:peptidyl-prolyl cis-trans isomerase activity"/>
    <property type="evidence" value="ECO:0007669"/>
    <property type="project" value="UniProtKB-EC"/>
</dbReference>
<evidence type="ECO:0000256" key="10">
    <source>
        <dbReference type="ARBA" id="ARBA00042775"/>
    </source>
</evidence>
<evidence type="ECO:0000256" key="3">
    <source>
        <dbReference type="ARBA" id="ARBA00022519"/>
    </source>
</evidence>
<evidence type="ECO:0000256" key="8">
    <source>
        <dbReference type="ARBA" id="ARBA00038408"/>
    </source>
</evidence>
<keyword evidence="6 12" id="KW-0472">Membrane</keyword>
<keyword evidence="11 14" id="KW-0413">Isomerase</keyword>
<keyword evidence="15" id="KW-1185">Reference proteome</keyword>
<dbReference type="PANTHER" id="PTHR47529:SF1">
    <property type="entry name" value="PERIPLASMIC CHAPERONE PPID"/>
    <property type="match status" value="1"/>
</dbReference>
<sequence>MMERLREGVNSIAVKIILGLIILSFVFAGVGSYIVGGGSNAAAKVNNTEIGRGAFEQAYTNERNRMQSQMGDYFANLLADPTYVQSFRKSILDRMVNELLLEQYADSLGLRISDKQIRQQILSMPEFQNDGKFDQEVYAATLRRAGYNADSFAEYLRREMTRQQILFALQGSEFSLDSEVTTQSQLLTQTRDIRSILLNIEDYSKSIELTDEELQEYYDANSSNYTRPEQVKVAYVELSAQELKSQVAVSDEQAQAYYQENLDKYSSIAQRQLSHILVQGDDEAKAQAILDELNSGADFIELAKTKSEDIGSSEEGGSLGWVEKDVMDPEFEAAAFALQNVGDNTGLVKSAFGYHIIKLDGLKEAQATPFAEVEAEIKVEIAEQQAVERFYELQTELEKVAFEYPDSLDDSAQAIDQPIKTTDFISRSDAPELLLTPAVMQAILSADVKEDGLNSEVIEVAPEHVVVVRVEDSRDETVLPFEDVKEQVNSELALVKGEQKALDLANLVLEGLKAGDESTLSTNGLEFGEIETIDRRSPLAQTVFALAKPESGDKTYAQATDLDRNIVIVELSKVSINEDDSFNTQIAAQLVRTGTQQDLAAVVSTLREEADIEYYAVDTQP</sequence>
<keyword evidence="2" id="KW-1003">Cell membrane</keyword>
<dbReference type="InterPro" id="IPR023058">
    <property type="entry name" value="PPIase_PpiC_CS"/>
</dbReference>
<dbReference type="InterPro" id="IPR000297">
    <property type="entry name" value="PPIase_PpiC"/>
</dbReference>
<keyword evidence="4 12" id="KW-0812">Transmembrane</keyword>
<evidence type="ECO:0000256" key="5">
    <source>
        <dbReference type="ARBA" id="ARBA00022989"/>
    </source>
</evidence>
<dbReference type="InterPro" id="IPR046357">
    <property type="entry name" value="PPIase_dom_sf"/>
</dbReference>
<dbReference type="Gene3D" id="1.10.4030.10">
    <property type="entry name" value="Porin chaperone SurA, peptide-binding domain"/>
    <property type="match status" value="1"/>
</dbReference>
<keyword evidence="3" id="KW-0997">Cell inner membrane</keyword>
<keyword evidence="5 12" id="KW-1133">Transmembrane helix</keyword>
<proteinExistence type="inferred from homology"/>
<feature type="transmembrane region" description="Helical" evidence="12">
    <location>
        <begin position="12"/>
        <end position="35"/>
    </location>
</feature>
<evidence type="ECO:0000256" key="6">
    <source>
        <dbReference type="ARBA" id="ARBA00023136"/>
    </source>
</evidence>
<evidence type="ECO:0000256" key="2">
    <source>
        <dbReference type="ARBA" id="ARBA00022475"/>
    </source>
</evidence>
<name>A0ABT4YSH0_9VIBR</name>
<dbReference type="RefSeq" id="WP_272137013.1">
    <property type="nucleotide sequence ID" value="NZ_JAQLOI010000001.1"/>
</dbReference>
<dbReference type="PROSITE" id="PS50198">
    <property type="entry name" value="PPIC_PPIASE_2"/>
    <property type="match status" value="1"/>
</dbReference>
<protein>
    <recommendedName>
        <fullName evidence="9">Periplasmic chaperone PpiD</fullName>
    </recommendedName>
    <alternativeName>
        <fullName evidence="10">Periplasmic folding chaperone</fullName>
    </alternativeName>
</protein>
<dbReference type="PANTHER" id="PTHR47529">
    <property type="entry name" value="PEPTIDYL-PROLYL CIS-TRANS ISOMERASE D"/>
    <property type="match status" value="1"/>
</dbReference>
<comment type="caution">
    <text evidence="14">The sequence shown here is derived from an EMBL/GenBank/DDBJ whole genome shotgun (WGS) entry which is preliminary data.</text>
</comment>
<feature type="domain" description="PpiC" evidence="13">
    <location>
        <begin position="268"/>
        <end position="361"/>
    </location>
</feature>
<dbReference type="SUPFAM" id="SSF109998">
    <property type="entry name" value="Triger factor/SurA peptide-binding domain-like"/>
    <property type="match status" value="1"/>
</dbReference>
<dbReference type="PROSITE" id="PS01096">
    <property type="entry name" value="PPIC_PPIASE_1"/>
    <property type="match status" value="1"/>
</dbReference>
<accession>A0ABT4YSH0</accession>
<organism evidence="14 15">
    <name type="scientific">Vibrio algarum</name>
    <dbReference type="NCBI Taxonomy" id="3020714"/>
    <lineage>
        <taxon>Bacteria</taxon>
        <taxon>Pseudomonadati</taxon>
        <taxon>Pseudomonadota</taxon>
        <taxon>Gammaproteobacteria</taxon>
        <taxon>Vibrionales</taxon>
        <taxon>Vibrionaceae</taxon>
        <taxon>Vibrio</taxon>
    </lineage>
</organism>
<comment type="similarity">
    <text evidence="8">Belongs to the PpiD chaperone family.</text>
</comment>
<evidence type="ECO:0000256" key="12">
    <source>
        <dbReference type="SAM" id="Phobius"/>
    </source>
</evidence>
<dbReference type="InterPro" id="IPR052029">
    <property type="entry name" value="PpiD_chaperone"/>
</dbReference>
<evidence type="ECO:0000259" key="13">
    <source>
        <dbReference type="PROSITE" id="PS50198"/>
    </source>
</evidence>
<dbReference type="Pfam" id="PF13624">
    <property type="entry name" value="SurA_N_3"/>
    <property type="match status" value="1"/>
</dbReference>
<dbReference type="Proteomes" id="UP001210678">
    <property type="component" value="Unassembled WGS sequence"/>
</dbReference>
<dbReference type="EMBL" id="JAQLOI010000001">
    <property type="protein sequence ID" value="MDB1124486.1"/>
    <property type="molecule type" value="Genomic_DNA"/>
</dbReference>
<gene>
    <name evidence="14" type="primary">ppiD</name>
    <name evidence="14" type="ORF">PGX00_12820</name>
</gene>
<comment type="subcellular location">
    <subcellularLocation>
        <location evidence="1">Cell inner membrane</location>
        <topology evidence="1">Single-pass type II membrane protein</topology>
        <orientation evidence="1">Periplasmic side</orientation>
    </subcellularLocation>
</comment>
<keyword evidence="7" id="KW-0143">Chaperone</keyword>
<dbReference type="NCBIfam" id="NF008054">
    <property type="entry name" value="PRK10788.1"/>
    <property type="match status" value="1"/>
</dbReference>
<evidence type="ECO:0000256" key="4">
    <source>
        <dbReference type="ARBA" id="ARBA00022692"/>
    </source>
</evidence>
<dbReference type="SUPFAM" id="SSF54534">
    <property type="entry name" value="FKBP-like"/>
    <property type="match status" value="1"/>
</dbReference>
<evidence type="ECO:0000256" key="11">
    <source>
        <dbReference type="PROSITE-ProRule" id="PRU00278"/>
    </source>
</evidence>
<evidence type="ECO:0000256" key="7">
    <source>
        <dbReference type="ARBA" id="ARBA00023186"/>
    </source>
</evidence>
<evidence type="ECO:0000256" key="9">
    <source>
        <dbReference type="ARBA" id="ARBA00040743"/>
    </source>
</evidence>
<keyword evidence="11" id="KW-0697">Rotamase</keyword>
<dbReference type="Pfam" id="PF00639">
    <property type="entry name" value="Rotamase"/>
    <property type="match status" value="1"/>
</dbReference>